<keyword evidence="2 5" id="KW-0812">Transmembrane</keyword>
<accession>A0ABQ9QCS5</accession>
<evidence type="ECO:0000256" key="4">
    <source>
        <dbReference type="ARBA" id="ARBA00023136"/>
    </source>
</evidence>
<name>A0ABQ9QCS5_9PEZI</name>
<evidence type="ECO:0000313" key="8">
    <source>
        <dbReference type="Proteomes" id="UP001169217"/>
    </source>
</evidence>
<reference evidence="7" key="1">
    <citation type="submission" date="2023-04" db="EMBL/GenBank/DDBJ databases">
        <title>Colletotrichum limetticola genome sequence.</title>
        <authorList>
            <person name="Baroncelli R."/>
        </authorList>
    </citation>
    <scope>NUCLEOTIDE SEQUENCE</scope>
    <source>
        <strain evidence="7">KLA-Anderson</strain>
    </source>
</reference>
<gene>
    <name evidence="7" type="ORF">CLIM01_01096</name>
</gene>
<dbReference type="Proteomes" id="UP001169217">
    <property type="component" value="Unassembled WGS sequence"/>
</dbReference>
<protein>
    <submittedName>
        <fullName evidence="7">Sodium/hydrogen exchanger family protein</fullName>
    </submittedName>
</protein>
<evidence type="ECO:0000256" key="2">
    <source>
        <dbReference type="ARBA" id="ARBA00022692"/>
    </source>
</evidence>
<dbReference type="InterPro" id="IPR004712">
    <property type="entry name" value="Na+/H+_antiporter_fungi"/>
</dbReference>
<feature type="transmembrane region" description="Helical" evidence="5">
    <location>
        <begin position="207"/>
        <end position="233"/>
    </location>
</feature>
<keyword evidence="8" id="KW-1185">Reference proteome</keyword>
<evidence type="ECO:0000313" key="7">
    <source>
        <dbReference type="EMBL" id="KAK0381511.1"/>
    </source>
</evidence>
<organism evidence="7 8">
    <name type="scientific">Colletotrichum limetticola</name>
    <dbReference type="NCBI Taxonomy" id="1209924"/>
    <lineage>
        <taxon>Eukaryota</taxon>
        <taxon>Fungi</taxon>
        <taxon>Dikarya</taxon>
        <taxon>Ascomycota</taxon>
        <taxon>Pezizomycotina</taxon>
        <taxon>Sordariomycetes</taxon>
        <taxon>Hypocreomycetidae</taxon>
        <taxon>Glomerellales</taxon>
        <taxon>Glomerellaceae</taxon>
        <taxon>Colletotrichum</taxon>
        <taxon>Colletotrichum acutatum species complex</taxon>
    </lineage>
</organism>
<evidence type="ECO:0000256" key="5">
    <source>
        <dbReference type="SAM" id="Phobius"/>
    </source>
</evidence>
<sequence>MDLSITNFNVVISVLGGWLVLFGTFSYLIKENLYLSEALVSLLGGVTFTHVAKLLKPGEYAVSEDAVASVTLDFSRLVLGVQLVLAGVQLPSRYLRTEWKSLCLLLGPGMIGMWTCASAVVWLLVPDLPLVHALAIAACITPTDPVLSTTIVKGRFAEENVPEDLQQIIVAESGANDGLGYPFLFLALYLINYTESDGNPASSEGGFGAALSLFFGQTCVYVVLMSVFYGWVVGLLAQRLLHWAERRKYVERECFPLFPIGMAIFILGTCGMVGSDDVLACFIAGNVFTWNDWFRLETVEDPVQPAVDMMLNMAIFMWLGAVCPWESFWNSELISPGRLVALGILVLLLRRLPVILGLHRYIRQIRGSRQALFVGYFGPIGVSAIFYLYVGLEFLETLTDDDGQRADAKQLGETMLVTIWFLIICSIVIHGISVPIAKLGKSTYDRFFPCSVSLPA</sequence>
<dbReference type="PANTHER" id="PTHR31382:SF1">
    <property type="entry name" value="SODIUM ION_PROTON EXCHANGER (EUROFUNG)"/>
    <property type="match status" value="1"/>
</dbReference>
<feature type="transmembrane region" description="Helical" evidence="5">
    <location>
        <begin position="417"/>
        <end position="437"/>
    </location>
</feature>
<dbReference type="InterPro" id="IPR006153">
    <property type="entry name" value="Cation/H_exchanger_TM"/>
</dbReference>
<feature type="transmembrane region" description="Helical" evidence="5">
    <location>
        <begin position="371"/>
        <end position="390"/>
    </location>
</feature>
<dbReference type="PANTHER" id="PTHR31382">
    <property type="entry name" value="NA(+)/H(+) ANTIPORTER"/>
    <property type="match status" value="1"/>
</dbReference>
<feature type="transmembrane region" description="Helical" evidence="5">
    <location>
        <begin position="339"/>
        <end position="359"/>
    </location>
</feature>
<feature type="domain" description="Cation/H+ exchanger transmembrane" evidence="6">
    <location>
        <begin position="70"/>
        <end position="436"/>
    </location>
</feature>
<comment type="subcellular location">
    <subcellularLocation>
        <location evidence="1">Membrane</location>
        <topology evidence="1">Multi-pass membrane protein</topology>
    </subcellularLocation>
</comment>
<feature type="transmembrane region" description="Helical" evidence="5">
    <location>
        <begin position="102"/>
        <end position="125"/>
    </location>
</feature>
<feature type="transmembrane region" description="Helical" evidence="5">
    <location>
        <begin position="254"/>
        <end position="274"/>
    </location>
</feature>
<evidence type="ECO:0000256" key="3">
    <source>
        <dbReference type="ARBA" id="ARBA00022989"/>
    </source>
</evidence>
<feature type="transmembrane region" description="Helical" evidence="5">
    <location>
        <begin position="6"/>
        <end position="28"/>
    </location>
</feature>
<evidence type="ECO:0000256" key="1">
    <source>
        <dbReference type="ARBA" id="ARBA00004141"/>
    </source>
</evidence>
<evidence type="ECO:0000259" key="6">
    <source>
        <dbReference type="Pfam" id="PF00999"/>
    </source>
</evidence>
<keyword evidence="3 5" id="KW-1133">Transmembrane helix</keyword>
<proteinExistence type="predicted"/>
<dbReference type="Pfam" id="PF00999">
    <property type="entry name" value="Na_H_Exchanger"/>
    <property type="match status" value="1"/>
</dbReference>
<keyword evidence="4 5" id="KW-0472">Membrane</keyword>
<dbReference type="EMBL" id="JARUPT010000017">
    <property type="protein sequence ID" value="KAK0381511.1"/>
    <property type="molecule type" value="Genomic_DNA"/>
</dbReference>
<feature type="transmembrane region" description="Helical" evidence="5">
    <location>
        <begin position="35"/>
        <end position="55"/>
    </location>
</feature>
<comment type="caution">
    <text evidence="7">The sequence shown here is derived from an EMBL/GenBank/DDBJ whole genome shotgun (WGS) entry which is preliminary data.</text>
</comment>